<geneLocation type="plasmid" evidence="2 3">
    <name>unnamed1</name>
</geneLocation>
<name>A0A4P8EKL7_9RHOB</name>
<dbReference type="GO" id="GO:0031177">
    <property type="term" value="F:phosphopantetheine binding"/>
    <property type="evidence" value="ECO:0007669"/>
    <property type="project" value="TreeGrafter"/>
</dbReference>
<dbReference type="Proteomes" id="UP000298631">
    <property type="component" value="Plasmid unnamed1"/>
</dbReference>
<accession>A0A4P8EKL7</accession>
<organism evidence="2 3">
    <name type="scientific">Pseudorhodobacter turbinis</name>
    <dbReference type="NCBI Taxonomy" id="2500533"/>
    <lineage>
        <taxon>Bacteria</taxon>
        <taxon>Pseudomonadati</taxon>
        <taxon>Pseudomonadota</taxon>
        <taxon>Alphaproteobacteria</taxon>
        <taxon>Rhodobacterales</taxon>
        <taxon>Paracoccaceae</taxon>
        <taxon>Pseudorhodobacter</taxon>
    </lineage>
</organism>
<reference evidence="2 3" key="1">
    <citation type="submission" date="2019-05" db="EMBL/GenBank/DDBJ databases">
        <title>Pseudorhodobacter turbinis sp. nov., isolated from the gut of the Korean turban shell.</title>
        <authorList>
            <person name="Jeong Y.-S."/>
            <person name="Kang W.-R."/>
            <person name="Bae J.-W."/>
        </authorList>
    </citation>
    <scope>NUCLEOTIDE SEQUENCE [LARGE SCALE GENOMIC DNA]</scope>
    <source>
        <strain evidence="2 3">S12M18</strain>
        <plasmid evidence="2 3">unnamed1</plasmid>
    </source>
</reference>
<evidence type="ECO:0000313" key="2">
    <source>
        <dbReference type="EMBL" id="QCO57771.1"/>
    </source>
</evidence>
<dbReference type="PANTHER" id="PTHR45527">
    <property type="entry name" value="NONRIBOSOMAL PEPTIDE SYNTHETASE"/>
    <property type="match status" value="1"/>
</dbReference>
<dbReference type="InterPro" id="IPR023213">
    <property type="entry name" value="CAT-like_dom_sf"/>
</dbReference>
<dbReference type="GO" id="GO:0003824">
    <property type="term" value="F:catalytic activity"/>
    <property type="evidence" value="ECO:0007669"/>
    <property type="project" value="InterPro"/>
</dbReference>
<dbReference type="Pfam" id="PF00668">
    <property type="entry name" value="Condensation"/>
    <property type="match status" value="1"/>
</dbReference>
<dbReference type="AlphaFoldDB" id="A0A4P8EKL7"/>
<dbReference type="InterPro" id="IPR001242">
    <property type="entry name" value="Condensation_dom"/>
</dbReference>
<evidence type="ECO:0000313" key="3">
    <source>
        <dbReference type="Proteomes" id="UP000298631"/>
    </source>
</evidence>
<gene>
    <name evidence="2" type="ORF">EOK75_18985</name>
</gene>
<dbReference type="Gene3D" id="3.30.559.10">
    <property type="entry name" value="Chloramphenicol acetyltransferase-like domain"/>
    <property type="match status" value="1"/>
</dbReference>
<dbReference type="GO" id="GO:0005737">
    <property type="term" value="C:cytoplasm"/>
    <property type="evidence" value="ECO:0007669"/>
    <property type="project" value="TreeGrafter"/>
</dbReference>
<dbReference type="Gene3D" id="3.30.559.30">
    <property type="entry name" value="Nonribosomal peptide synthetase, condensation domain"/>
    <property type="match status" value="1"/>
</dbReference>
<dbReference type="PANTHER" id="PTHR45527:SF1">
    <property type="entry name" value="FATTY ACID SYNTHASE"/>
    <property type="match status" value="1"/>
</dbReference>
<keyword evidence="2" id="KW-0614">Plasmid</keyword>
<protein>
    <recommendedName>
        <fullName evidence="1">Condensation domain-containing protein</fullName>
    </recommendedName>
</protein>
<dbReference type="KEGG" id="pseb:EOK75_18985"/>
<dbReference type="SUPFAM" id="SSF52777">
    <property type="entry name" value="CoA-dependent acyltransferases"/>
    <property type="match status" value="2"/>
</dbReference>
<proteinExistence type="predicted"/>
<keyword evidence="3" id="KW-1185">Reference proteome</keyword>
<dbReference type="EMBL" id="CP039965">
    <property type="protein sequence ID" value="QCO57771.1"/>
    <property type="molecule type" value="Genomic_DNA"/>
</dbReference>
<feature type="domain" description="Condensation" evidence="1">
    <location>
        <begin position="30"/>
        <end position="336"/>
    </location>
</feature>
<dbReference type="GO" id="GO:0043041">
    <property type="term" value="P:amino acid activation for nonribosomal peptide biosynthetic process"/>
    <property type="evidence" value="ECO:0007669"/>
    <property type="project" value="TreeGrafter"/>
</dbReference>
<evidence type="ECO:0000259" key="1">
    <source>
        <dbReference type="Pfam" id="PF00668"/>
    </source>
</evidence>
<dbReference type="GO" id="GO:0044550">
    <property type="term" value="P:secondary metabolite biosynthetic process"/>
    <property type="evidence" value="ECO:0007669"/>
    <property type="project" value="TreeGrafter"/>
</dbReference>
<sequence length="400" mass="44527">MDWAAWVWRSNRDNIVNIIASDIKGNQERYVHAERFTQETYPIPVTYRLKGPLDNSRLAEVIDRIVENTPVLMTRFATSEKGIAAHYAATRPRLEVEELPAGMTEDEIYALVQTTVFQKPEDLTAHEMVRLKLYRIGPDDALLLLSLHHAVSDGMSMGLLAQQIEAGYNGQDIDAGRDFYAVTADQDPSEASRSYWNEHLAGQEQPPKMPEDIALSREASDPRPVIVPLDRAHLERVAQAWNVTQFSAFATLSQAVFARAVGAEKMALSFQSAGRRSIPNSARSIGPFSNALILTAALAPDTPLAVLASEQQRRIREAVRHEDYPYQSVVRDTGLQPSFGINWFPAAAPIHLTGLAPAHRTLVDTRTNYDIDFPSSRVRPRWSWSPITDPTCSAGPVSNM</sequence>